<dbReference type="SMART" id="SM00327">
    <property type="entry name" value="VWA"/>
    <property type="match status" value="1"/>
</dbReference>
<gene>
    <name evidence="7" type="ORF">ACFL6M_02390</name>
</gene>
<dbReference type="InterPro" id="IPR033881">
    <property type="entry name" value="vWA_BatA_type"/>
</dbReference>
<evidence type="ECO:0000313" key="8">
    <source>
        <dbReference type="Proteomes" id="UP001593833"/>
    </source>
</evidence>
<dbReference type="Gene3D" id="3.40.50.410">
    <property type="entry name" value="von Willebrand factor, type A domain"/>
    <property type="match status" value="1"/>
</dbReference>
<dbReference type="InterPro" id="IPR036465">
    <property type="entry name" value="vWFA_dom_sf"/>
</dbReference>
<dbReference type="InterPro" id="IPR002035">
    <property type="entry name" value="VWF_A"/>
</dbReference>
<evidence type="ECO:0000259" key="6">
    <source>
        <dbReference type="PROSITE" id="PS50234"/>
    </source>
</evidence>
<dbReference type="EMBL" id="JBHPKH010000015">
    <property type="protein sequence ID" value="MFC1572425.1"/>
    <property type="molecule type" value="Genomic_DNA"/>
</dbReference>
<keyword evidence="8" id="KW-1185">Reference proteome</keyword>
<evidence type="ECO:0000256" key="4">
    <source>
        <dbReference type="ARBA" id="ARBA00023136"/>
    </source>
</evidence>
<dbReference type="CDD" id="cd01467">
    <property type="entry name" value="vWA_BatA_type"/>
    <property type="match status" value="1"/>
</dbReference>
<keyword evidence="4 5" id="KW-0472">Membrane</keyword>
<accession>A0ABV6YJB7</accession>
<name>A0ABV6YJB7_UNCEI</name>
<sequence>MTLARPWLLLLLLLIPVALFLRAYLRWRLEGGIGLATPPGLKPPLSTRAVLSRWLPFLRALALVLLVLALAGPRLGRTKVKSYSEGIDIVLALDISGSMRALDFPPGNRLEAAKKVASSFIEGRPGDRIGLVVFASNSYTQCPLTTDHEVLQRLLQEIKIGDIKDGTAVGMAIGNALNRLKEIPGKSRVITLLTDGMNNTGVLDPLTAAGLARALGVRIYTIGAGTKGKAPYPVEDRIFGRRVEYVEVDLDEETLQAIADSTGGLYFRATDFETLERIYDRIDALEKTRVETEEYVEYRDLGGVLLWPALALVLLEVLLTTTWLRRFP</sequence>
<organism evidence="7 8">
    <name type="scientific">Eiseniibacteriota bacterium</name>
    <dbReference type="NCBI Taxonomy" id="2212470"/>
    <lineage>
        <taxon>Bacteria</taxon>
        <taxon>Candidatus Eiseniibacteriota</taxon>
    </lineage>
</organism>
<reference evidence="7 8" key="1">
    <citation type="submission" date="2024-09" db="EMBL/GenBank/DDBJ databases">
        <authorList>
            <person name="D'Angelo T."/>
        </authorList>
    </citation>
    <scope>NUCLEOTIDE SEQUENCE [LARGE SCALE GENOMIC DNA]</scope>
    <source>
        <strain evidence="7">SAG AM-320-E07</strain>
    </source>
</reference>
<dbReference type="PANTHER" id="PTHR22550">
    <property type="entry name" value="SPORE GERMINATION PROTEIN"/>
    <property type="match status" value="1"/>
</dbReference>
<dbReference type="SUPFAM" id="SSF53300">
    <property type="entry name" value="vWA-like"/>
    <property type="match status" value="1"/>
</dbReference>
<dbReference type="PANTHER" id="PTHR22550:SF5">
    <property type="entry name" value="LEUCINE ZIPPER PROTEIN 4"/>
    <property type="match status" value="1"/>
</dbReference>
<protein>
    <submittedName>
        <fullName evidence="7">VWA domain-containing protein</fullName>
    </submittedName>
</protein>
<evidence type="ECO:0000256" key="3">
    <source>
        <dbReference type="ARBA" id="ARBA00022989"/>
    </source>
</evidence>
<dbReference type="Pfam" id="PF00092">
    <property type="entry name" value="VWA"/>
    <property type="match status" value="1"/>
</dbReference>
<dbReference type="Proteomes" id="UP001593833">
    <property type="component" value="Unassembled WGS sequence"/>
</dbReference>
<evidence type="ECO:0000313" key="7">
    <source>
        <dbReference type="EMBL" id="MFC1572425.1"/>
    </source>
</evidence>
<feature type="transmembrane region" description="Helical" evidence="5">
    <location>
        <begin position="7"/>
        <end position="25"/>
    </location>
</feature>
<proteinExistence type="predicted"/>
<comment type="caution">
    <text evidence="7">The sequence shown here is derived from an EMBL/GenBank/DDBJ whole genome shotgun (WGS) entry which is preliminary data.</text>
</comment>
<feature type="transmembrane region" description="Helical" evidence="5">
    <location>
        <begin position="54"/>
        <end position="72"/>
    </location>
</feature>
<keyword evidence="2 5" id="KW-0812">Transmembrane</keyword>
<dbReference type="PROSITE" id="PS50234">
    <property type="entry name" value="VWFA"/>
    <property type="match status" value="1"/>
</dbReference>
<feature type="transmembrane region" description="Helical" evidence="5">
    <location>
        <begin position="304"/>
        <end position="324"/>
    </location>
</feature>
<feature type="domain" description="VWFA" evidence="6">
    <location>
        <begin position="88"/>
        <end position="282"/>
    </location>
</feature>
<keyword evidence="1" id="KW-1003">Cell membrane</keyword>
<evidence type="ECO:0000256" key="2">
    <source>
        <dbReference type="ARBA" id="ARBA00022692"/>
    </source>
</evidence>
<evidence type="ECO:0000256" key="1">
    <source>
        <dbReference type="ARBA" id="ARBA00022475"/>
    </source>
</evidence>
<keyword evidence="3 5" id="KW-1133">Transmembrane helix</keyword>
<dbReference type="InterPro" id="IPR050768">
    <property type="entry name" value="UPF0353/GerABKA_families"/>
</dbReference>
<evidence type="ECO:0000256" key="5">
    <source>
        <dbReference type="SAM" id="Phobius"/>
    </source>
</evidence>